<dbReference type="Pfam" id="PF00881">
    <property type="entry name" value="Nitroreductase"/>
    <property type="match status" value="1"/>
</dbReference>
<dbReference type="InterPro" id="IPR016446">
    <property type="entry name" value="Flavin_OxRdtase_Frp"/>
</dbReference>
<reference evidence="7 8" key="1">
    <citation type="submission" date="2012-07" db="EMBL/GenBank/DDBJ databases">
        <title>The Genome Sequence of Facklamia hominis CCUG 36813.</title>
        <authorList>
            <consortium name="The Broad Institute Genome Sequencing Platform"/>
            <person name="Earl A."/>
            <person name="Ward D."/>
            <person name="Feldgarden M."/>
            <person name="Gevers D."/>
            <person name="Huys G."/>
            <person name="Walker B."/>
            <person name="Young S.K."/>
            <person name="Zeng Q."/>
            <person name="Gargeya S."/>
            <person name="Fitzgerald M."/>
            <person name="Haas B."/>
            <person name="Abouelleil A."/>
            <person name="Alvarado L."/>
            <person name="Arachchi H.M."/>
            <person name="Berlin A.M."/>
            <person name="Chapman S.B."/>
            <person name="Goldberg J."/>
            <person name="Griggs A."/>
            <person name="Gujja S."/>
            <person name="Hansen M."/>
            <person name="Howarth C."/>
            <person name="Imamovic A."/>
            <person name="Larimer J."/>
            <person name="McCowen C."/>
            <person name="Montmayeur A."/>
            <person name="Murphy C."/>
            <person name="Neiman D."/>
            <person name="Pearson M."/>
            <person name="Priest M."/>
            <person name="Roberts A."/>
            <person name="Saif S."/>
            <person name="Shea T."/>
            <person name="Sisk P."/>
            <person name="Sykes S."/>
            <person name="Wortman J."/>
            <person name="Nusbaum C."/>
            <person name="Birren B."/>
        </authorList>
    </citation>
    <scope>NUCLEOTIDE SEQUENCE [LARGE SCALE GENOMIC DNA]</scope>
    <source>
        <strain evidence="7 8">CCUG 36813</strain>
    </source>
</reference>
<keyword evidence="3 5" id="KW-0288">FMN</keyword>
<evidence type="ECO:0000313" key="7">
    <source>
        <dbReference type="EMBL" id="EKB54769.1"/>
    </source>
</evidence>
<dbReference type="InterPro" id="IPR029479">
    <property type="entry name" value="Nitroreductase"/>
</dbReference>
<evidence type="ECO:0000256" key="3">
    <source>
        <dbReference type="ARBA" id="ARBA00022643"/>
    </source>
</evidence>
<dbReference type="Gene3D" id="3.40.109.10">
    <property type="entry name" value="NADH Oxidase"/>
    <property type="match status" value="1"/>
</dbReference>
<evidence type="ECO:0000259" key="6">
    <source>
        <dbReference type="Pfam" id="PF00881"/>
    </source>
</evidence>
<feature type="domain" description="Nitroreductase" evidence="6">
    <location>
        <begin position="10"/>
        <end position="163"/>
    </location>
</feature>
<dbReference type="STRING" id="883111.HMPREF9706_00959"/>
<sequence length="257" mass="29183">MNSTIHTLLNHRSIRFFKDQAIPMEDLTTMLEAMNRTATSTGMQMASWIRVTDPKLKAELAQVACQPYLAKTPELFIFIVDLYRNSQIAKAKGYQGSKFRSMDNFFQGLADAYLQAQSLTLAAEASGLGAVFFGSILNDPTRVIQLLKLPELTFPILGLGMGYPDDQPEKKPRIPVNMKLGENSYPYLANYDQTFQAYDEAMSHYYDTRNKNQRSDTFTNQVISKLAQGKKKRAQLMRVVQSQGFDVWLEDETEYGD</sequence>
<comment type="similarity">
    <text evidence="1 5">Belongs to the flavin oxidoreductase frp family.</text>
</comment>
<evidence type="ECO:0000256" key="5">
    <source>
        <dbReference type="PIRNR" id="PIRNR005426"/>
    </source>
</evidence>
<keyword evidence="5" id="KW-0521">NADP</keyword>
<dbReference type="InterPro" id="IPR000415">
    <property type="entry name" value="Nitroreductase-like"/>
</dbReference>
<organism evidence="7 8">
    <name type="scientific">Facklamia hominis CCUG 36813</name>
    <dbReference type="NCBI Taxonomy" id="883111"/>
    <lineage>
        <taxon>Bacteria</taxon>
        <taxon>Bacillati</taxon>
        <taxon>Bacillota</taxon>
        <taxon>Bacilli</taxon>
        <taxon>Lactobacillales</taxon>
        <taxon>Aerococcaceae</taxon>
        <taxon>Facklamia</taxon>
    </lineage>
</organism>
<dbReference type="PATRIC" id="fig|883111.3.peg.960"/>
<dbReference type="PIRSF" id="PIRSF005426">
    <property type="entry name" value="Frp"/>
    <property type="match status" value="1"/>
</dbReference>
<dbReference type="HOGENOM" id="CLU_070764_0_2_9"/>
<dbReference type="PANTHER" id="PTHR43425">
    <property type="entry name" value="OXYGEN-INSENSITIVE NADPH NITROREDUCTASE"/>
    <property type="match status" value="1"/>
</dbReference>
<evidence type="ECO:0000256" key="1">
    <source>
        <dbReference type="ARBA" id="ARBA00008366"/>
    </source>
</evidence>
<dbReference type="PANTHER" id="PTHR43425:SF2">
    <property type="entry name" value="OXYGEN-INSENSITIVE NADPH NITROREDUCTASE"/>
    <property type="match status" value="1"/>
</dbReference>
<proteinExistence type="inferred from homology"/>
<dbReference type="RefSeq" id="WP_006908280.1">
    <property type="nucleotide sequence ID" value="NZ_JH932292.1"/>
</dbReference>
<keyword evidence="8" id="KW-1185">Reference proteome</keyword>
<dbReference type="SUPFAM" id="SSF55469">
    <property type="entry name" value="FMN-dependent nitroreductase-like"/>
    <property type="match status" value="1"/>
</dbReference>
<evidence type="ECO:0000313" key="8">
    <source>
        <dbReference type="Proteomes" id="UP000004465"/>
    </source>
</evidence>
<keyword evidence="2 5" id="KW-0285">Flavoprotein</keyword>
<name>K1MFN0_9LACT</name>
<protein>
    <recommendedName>
        <fullName evidence="6">Nitroreductase domain-containing protein</fullName>
    </recommendedName>
</protein>
<evidence type="ECO:0000256" key="2">
    <source>
        <dbReference type="ARBA" id="ARBA00022630"/>
    </source>
</evidence>
<dbReference type="OrthoDB" id="9775805at2"/>
<comment type="caution">
    <text evidence="7">The sequence shown here is derived from an EMBL/GenBank/DDBJ whole genome shotgun (WGS) entry which is preliminary data.</text>
</comment>
<dbReference type="Proteomes" id="UP000004465">
    <property type="component" value="Unassembled WGS sequence"/>
</dbReference>
<evidence type="ECO:0000256" key="4">
    <source>
        <dbReference type="ARBA" id="ARBA00023002"/>
    </source>
</evidence>
<gene>
    <name evidence="7" type="ORF">HMPREF9706_00959</name>
</gene>
<accession>K1MFN0</accession>
<dbReference type="EMBL" id="AGZD01000007">
    <property type="protein sequence ID" value="EKB54769.1"/>
    <property type="molecule type" value="Genomic_DNA"/>
</dbReference>
<dbReference type="CDD" id="cd02146">
    <property type="entry name" value="NfsA-like"/>
    <property type="match status" value="1"/>
</dbReference>
<keyword evidence="4 5" id="KW-0560">Oxidoreductase</keyword>
<dbReference type="AlphaFoldDB" id="K1MFN0"/>
<dbReference type="GO" id="GO:0016491">
    <property type="term" value="F:oxidoreductase activity"/>
    <property type="evidence" value="ECO:0007669"/>
    <property type="project" value="UniProtKB-UniRule"/>
</dbReference>